<dbReference type="InterPro" id="IPR013426">
    <property type="entry name" value="EpsH-like"/>
</dbReference>
<dbReference type="GO" id="GO:0005886">
    <property type="term" value="C:plasma membrane"/>
    <property type="evidence" value="ECO:0007669"/>
    <property type="project" value="UniProtKB-SubCell"/>
</dbReference>
<dbReference type="GO" id="GO:0008233">
    <property type="term" value="F:peptidase activity"/>
    <property type="evidence" value="ECO:0007669"/>
    <property type="project" value="UniProtKB-KW"/>
</dbReference>
<comment type="caution">
    <text evidence="9">The sequence shown here is derived from an EMBL/GenBank/DDBJ whole genome shotgun (WGS) entry which is preliminary data.</text>
</comment>
<dbReference type="InterPro" id="IPR019127">
    <property type="entry name" value="Exosortase"/>
</dbReference>
<keyword evidence="7 8" id="KW-0472">Membrane</keyword>
<dbReference type="NCBIfam" id="TIGR04178">
    <property type="entry name" value="exo_archaeo"/>
    <property type="match status" value="1"/>
</dbReference>
<dbReference type="InterPro" id="IPR026392">
    <property type="entry name" value="Exo/Archaeosortase_dom"/>
</dbReference>
<feature type="transmembrane region" description="Helical" evidence="8">
    <location>
        <begin position="161"/>
        <end position="178"/>
    </location>
</feature>
<protein>
    <submittedName>
        <fullName evidence="9">Exosortase/archaeosortase family protein</fullName>
    </submittedName>
</protein>
<reference evidence="9 10" key="1">
    <citation type="journal article" date="2017" name="ISME J.">
        <title>Energy and carbon metabolisms in a deep terrestrial subsurface fluid microbial community.</title>
        <authorList>
            <person name="Momper L."/>
            <person name="Jungbluth S.P."/>
            <person name="Lee M.D."/>
            <person name="Amend J.P."/>
        </authorList>
    </citation>
    <scope>NUCLEOTIDE SEQUENCE [LARGE SCALE GENOMIC DNA]</scope>
    <source>
        <strain evidence="9">SURF_26</strain>
    </source>
</reference>
<feature type="transmembrane region" description="Helical" evidence="8">
    <location>
        <begin position="82"/>
        <end position="100"/>
    </location>
</feature>
<feature type="transmembrane region" description="Helical" evidence="8">
    <location>
        <begin position="47"/>
        <end position="66"/>
    </location>
</feature>
<feature type="transmembrane region" description="Helical" evidence="8">
    <location>
        <begin position="262"/>
        <end position="282"/>
    </location>
</feature>
<dbReference type="Proteomes" id="UP000266426">
    <property type="component" value="Unassembled WGS sequence"/>
</dbReference>
<evidence type="ECO:0000256" key="8">
    <source>
        <dbReference type="SAM" id="Phobius"/>
    </source>
</evidence>
<evidence type="ECO:0000313" key="9">
    <source>
        <dbReference type="EMBL" id="RJP61322.1"/>
    </source>
</evidence>
<evidence type="ECO:0000256" key="5">
    <source>
        <dbReference type="ARBA" id="ARBA00022801"/>
    </source>
</evidence>
<dbReference type="Pfam" id="PF09721">
    <property type="entry name" value="Exosortase_EpsH"/>
    <property type="match status" value="1"/>
</dbReference>
<feature type="transmembrane region" description="Helical" evidence="8">
    <location>
        <begin position="190"/>
        <end position="213"/>
    </location>
</feature>
<keyword evidence="3" id="KW-0645">Protease</keyword>
<keyword evidence="2" id="KW-1003">Cell membrane</keyword>
<gene>
    <name evidence="9" type="ORF">C4541_02140</name>
</gene>
<keyword evidence="4 8" id="KW-0812">Transmembrane</keyword>
<organism evidence="9 10">
    <name type="scientific">Candidatus Auribacter fodinae</name>
    <dbReference type="NCBI Taxonomy" id="2093366"/>
    <lineage>
        <taxon>Bacteria</taxon>
        <taxon>Pseudomonadati</taxon>
        <taxon>Candidatus Auribacterota</taxon>
        <taxon>Candidatus Auribacteria</taxon>
        <taxon>Candidatus Auribacterales</taxon>
        <taxon>Candidatus Auribacteraceae</taxon>
        <taxon>Candidatus Auribacter</taxon>
    </lineage>
</organism>
<evidence type="ECO:0000256" key="3">
    <source>
        <dbReference type="ARBA" id="ARBA00022670"/>
    </source>
</evidence>
<dbReference type="AlphaFoldDB" id="A0A3A4R8B1"/>
<name>A0A3A4R8B1_9BACT</name>
<feature type="transmembrane region" description="Helical" evidence="8">
    <location>
        <begin position="107"/>
        <end position="124"/>
    </location>
</feature>
<feature type="transmembrane region" description="Helical" evidence="8">
    <location>
        <begin position="20"/>
        <end position="40"/>
    </location>
</feature>
<evidence type="ECO:0000256" key="7">
    <source>
        <dbReference type="ARBA" id="ARBA00023136"/>
    </source>
</evidence>
<evidence type="ECO:0000256" key="1">
    <source>
        <dbReference type="ARBA" id="ARBA00004651"/>
    </source>
</evidence>
<dbReference type="EMBL" id="QZJZ01000014">
    <property type="protein sequence ID" value="RJP61322.1"/>
    <property type="molecule type" value="Genomic_DNA"/>
</dbReference>
<keyword evidence="5" id="KW-0378">Hydrolase</keyword>
<keyword evidence="6 8" id="KW-1133">Transmembrane helix</keyword>
<comment type="subcellular location">
    <subcellularLocation>
        <location evidence="1">Cell membrane</location>
        <topology evidence="1">Multi-pass membrane protein</topology>
    </subcellularLocation>
</comment>
<accession>A0A3A4R8B1</accession>
<evidence type="ECO:0000313" key="10">
    <source>
        <dbReference type="Proteomes" id="UP000266426"/>
    </source>
</evidence>
<proteinExistence type="predicted"/>
<dbReference type="NCBIfam" id="TIGR02602">
    <property type="entry name" value="8TM_EpsH"/>
    <property type="match status" value="1"/>
</dbReference>
<evidence type="ECO:0000256" key="2">
    <source>
        <dbReference type="ARBA" id="ARBA00022475"/>
    </source>
</evidence>
<feature type="transmembrane region" description="Helical" evidence="8">
    <location>
        <begin position="225"/>
        <end position="250"/>
    </location>
</feature>
<dbReference type="GO" id="GO:0006508">
    <property type="term" value="P:proteolysis"/>
    <property type="evidence" value="ECO:0007669"/>
    <property type="project" value="UniProtKB-KW"/>
</dbReference>
<evidence type="ECO:0000256" key="6">
    <source>
        <dbReference type="ARBA" id="ARBA00022989"/>
    </source>
</evidence>
<sequence length="289" mass="32172">MDYMDKNLTLSEWLKTNKMMLIFVCLAIIALFYTPFAYMVTEWRARIAGSYTPGPFVPLVSGYIIWQKRHELAKLVLSPTKWGYFVICLALILHVLAQIGDLQRISIMAFIIFTGGIMLVMLGGQVTYRLLFPLCFLVFMVPMEFLDGLIGVKLRMIASQWAAIILDLLGYSIIRIGTQIEMIGIFSFDVAAPCSGLKSLVSLTALGIAFAYLTQKSQWKRALIAVSALPIAIIANVFRVVLIGLIAASLGKDMALGFFHSFSGFFLFTFALLALTGIGRLLSWQIKNL</sequence>
<evidence type="ECO:0000256" key="4">
    <source>
        <dbReference type="ARBA" id="ARBA00022692"/>
    </source>
</evidence>
<feature type="transmembrane region" description="Helical" evidence="8">
    <location>
        <begin position="130"/>
        <end position="149"/>
    </location>
</feature>